<reference evidence="4 5" key="1">
    <citation type="submission" date="2016-10" db="EMBL/GenBank/DDBJ databases">
        <authorList>
            <person name="de Groot N.N."/>
        </authorList>
    </citation>
    <scope>NUCLEOTIDE SEQUENCE [LARGE SCALE GENOMIC DNA]</scope>
    <source>
        <strain evidence="4 5">DSM 18978</strain>
    </source>
</reference>
<feature type="region of interest" description="Disordered" evidence="2">
    <location>
        <begin position="226"/>
        <end position="259"/>
    </location>
</feature>
<dbReference type="EMBL" id="FMUS01000001">
    <property type="protein sequence ID" value="SCX76028.1"/>
    <property type="molecule type" value="Genomic_DNA"/>
</dbReference>
<evidence type="ECO:0000256" key="2">
    <source>
        <dbReference type="SAM" id="MobiDB-lite"/>
    </source>
</evidence>
<evidence type="ECO:0000256" key="1">
    <source>
        <dbReference type="ARBA" id="ARBA00022737"/>
    </source>
</evidence>
<dbReference type="PROSITE" id="PS51272">
    <property type="entry name" value="SLH"/>
    <property type="match status" value="2"/>
</dbReference>
<feature type="compositionally biased region" description="Basic and acidic residues" evidence="2">
    <location>
        <begin position="226"/>
        <end position="248"/>
    </location>
</feature>
<gene>
    <name evidence="4" type="ORF">SAMN03080606_00078</name>
</gene>
<dbReference type="AlphaFoldDB" id="A0A1G5ADS0"/>
<evidence type="ECO:0000313" key="5">
    <source>
        <dbReference type="Proteomes" id="UP000198636"/>
    </source>
</evidence>
<dbReference type="Proteomes" id="UP000198636">
    <property type="component" value="Unassembled WGS sequence"/>
</dbReference>
<dbReference type="Pfam" id="PF00395">
    <property type="entry name" value="SLH"/>
    <property type="match status" value="2"/>
</dbReference>
<protein>
    <submittedName>
        <fullName evidence="4">S-layer homology domain-containing protein</fullName>
    </submittedName>
</protein>
<feature type="domain" description="SLH" evidence="3">
    <location>
        <begin position="159"/>
        <end position="223"/>
    </location>
</feature>
<keyword evidence="5" id="KW-1185">Reference proteome</keyword>
<feature type="domain" description="SLH" evidence="3">
    <location>
        <begin position="24"/>
        <end position="87"/>
    </location>
</feature>
<proteinExistence type="predicted"/>
<dbReference type="InterPro" id="IPR001119">
    <property type="entry name" value="SLH_dom"/>
</dbReference>
<evidence type="ECO:0000259" key="3">
    <source>
        <dbReference type="PROSITE" id="PS51272"/>
    </source>
</evidence>
<keyword evidence="1" id="KW-0677">Repeat</keyword>
<dbReference type="RefSeq" id="WP_176758792.1">
    <property type="nucleotide sequence ID" value="NZ_FMUS01000001.1"/>
</dbReference>
<accession>A0A1G5ADS0</accession>
<sequence>MHKKHLTLVLAFVMILVSSISALGQGLVFTDIEGHWAREYIEDIYSRKLTTGYVDATYRPNNSITGLEAVVMLANLLGYDAQANQASASQVKLYTDNKIPAWSHGYLAYLMDMDIVMETELSGFVLNGLNTNIKRFEFANFIGRILVNYAGEAVSRSYLLPYKDEMSIPADTKPYVDLMLKKDLLNAASNDGRFLPNNEITRGEIAKLVSLTADILDGVIDDIVNKKPNEEEKPKEEEKPIENPKPDNENENGQVSNGNVTYKEGMLENLAVAGNRTSITIKSNNTVLIYDVRSDVIVYLDEVKSNLEALKPGQDVKLKLVSDLVVEIEAVDLKELYQGYFERFHKGTTNTVLSLRDLNGENKVFTLPDDIEIYLDNKEATLNDFKLGDVVRVMAKDDRLVEIRGKSKLETVKGVISYLGTPNNPIVEITKSDDTVVRVELETDSTIRRDARTVGFTRLRLSDEVTVQLEYDRVKTLSATTVRRKVEGYLRKIVISDEEEYIELETTSNEKEQFFITVDTRIWEKNRLISISDLRINHYAELEIESNEVVRLTTSERLEQATMIGTISYIHKDLNIIEVIQTVDGEDIAKNVSVKTNTIYIRQISGNTAMTNFTSLKVGDVLSITGQTNKGVFTADIIIVTSASPNNN</sequence>
<evidence type="ECO:0000313" key="4">
    <source>
        <dbReference type="EMBL" id="SCX76028.1"/>
    </source>
</evidence>
<organism evidence="4 5">
    <name type="scientific">Alkaliphilus peptidifermentans DSM 18978</name>
    <dbReference type="NCBI Taxonomy" id="1120976"/>
    <lineage>
        <taxon>Bacteria</taxon>
        <taxon>Bacillati</taxon>
        <taxon>Bacillota</taxon>
        <taxon>Clostridia</taxon>
        <taxon>Peptostreptococcales</taxon>
        <taxon>Natronincolaceae</taxon>
        <taxon>Alkaliphilus</taxon>
    </lineage>
</organism>
<dbReference type="STRING" id="1120976.SAMN03080606_00078"/>
<name>A0A1G5ADS0_9FIRM</name>